<dbReference type="EMBL" id="JAQOMS010000002">
    <property type="protein sequence ID" value="MDC2888290.1"/>
    <property type="molecule type" value="Genomic_DNA"/>
</dbReference>
<reference evidence="1 2" key="1">
    <citation type="submission" date="2023-01" db="EMBL/GenBank/DDBJ databases">
        <title>Psychrosphaera sp. nov., isolated from marine algae.</title>
        <authorList>
            <person name="Bayburt H."/>
            <person name="Choi B.J."/>
            <person name="Kim J.M."/>
            <person name="Choi D.G."/>
            <person name="Jeon C.O."/>
        </authorList>
    </citation>
    <scope>NUCLEOTIDE SEQUENCE [LARGE SCALE GENOMIC DNA]</scope>
    <source>
        <strain evidence="1 2">G1-22</strain>
    </source>
</reference>
<organism evidence="1 2">
    <name type="scientific">Psychrosphaera algicola</name>
    <dbReference type="NCBI Taxonomy" id="3023714"/>
    <lineage>
        <taxon>Bacteria</taxon>
        <taxon>Pseudomonadati</taxon>
        <taxon>Pseudomonadota</taxon>
        <taxon>Gammaproteobacteria</taxon>
        <taxon>Alteromonadales</taxon>
        <taxon>Pseudoalteromonadaceae</taxon>
        <taxon>Psychrosphaera</taxon>
    </lineage>
</organism>
<dbReference type="Proteomes" id="UP001528411">
    <property type="component" value="Unassembled WGS sequence"/>
</dbReference>
<gene>
    <name evidence="1" type="ORF">PN838_05220</name>
</gene>
<protein>
    <submittedName>
        <fullName evidence="1">Uncharacterized protein</fullName>
    </submittedName>
</protein>
<proteinExistence type="predicted"/>
<evidence type="ECO:0000313" key="1">
    <source>
        <dbReference type="EMBL" id="MDC2888290.1"/>
    </source>
</evidence>
<keyword evidence="2" id="KW-1185">Reference proteome</keyword>
<evidence type="ECO:0000313" key="2">
    <source>
        <dbReference type="Proteomes" id="UP001528411"/>
    </source>
</evidence>
<accession>A0ABT5FCH9</accession>
<comment type="caution">
    <text evidence="1">The sequence shown here is derived from an EMBL/GenBank/DDBJ whole genome shotgun (WGS) entry which is preliminary data.</text>
</comment>
<sequence>MKKEFLGANSRFKTPPSESLINGAFAYELEASKYLYQGLSFADLAHVAALKKEA</sequence>
<name>A0ABT5FCH9_9GAMM</name>
<dbReference type="RefSeq" id="WP_272179949.1">
    <property type="nucleotide sequence ID" value="NZ_JAQOMS010000002.1"/>
</dbReference>